<dbReference type="Proteomes" id="UP000824533">
    <property type="component" value="Linkage Group LG15"/>
</dbReference>
<dbReference type="EMBL" id="CM034401">
    <property type="protein sequence ID" value="KAJ0175455.1"/>
    <property type="molecule type" value="Genomic_DNA"/>
</dbReference>
<accession>A0ACC1CV15</accession>
<keyword evidence="2" id="KW-1185">Reference proteome</keyword>
<sequence>MSSCVIKMCRNYFKREKDKDNISFHRFPAGPIVANYWIKVIRESQDDHHWNPNKSSLVCSSHYEEKEIYISEKGFKRIKKGAVPSKFPCGVGTYNRVPFRLILTHLTCLFDIHNSCHAHSSVLKLRS</sequence>
<protein>
    <submittedName>
        <fullName evidence="1">Uncharacterized protein</fullName>
    </submittedName>
</protein>
<evidence type="ECO:0000313" key="1">
    <source>
        <dbReference type="EMBL" id="KAJ0175455.1"/>
    </source>
</evidence>
<name>A0ACC1CV15_9NEOP</name>
<gene>
    <name evidence="1" type="ORF">K1T71_008614</name>
</gene>
<organism evidence="1 2">
    <name type="scientific">Dendrolimus kikuchii</name>
    <dbReference type="NCBI Taxonomy" id="765133"/>
    <lineage>
        <taxon>Eukaryota</taxon>
        <taxon>Metazoa</taxon>
        <taxon>Ecdysozoa</taxon>
        <taxon>Arthropoda</taxon>
        <taxon>Hexapoda</taxon>
        <taxon>Insecta</taxon>
        <taxon>Pterygota</taxon>
        <taxon>Neoptera</taxon>
        <taxon>Endopterygota</taxon>
        <taxon>Lepidoptera</taxon>
        <taxon>Glossata</taxon>
        <taxon>Ditrysia</taxon>
        <taxon>Bombycoidea</taxon>
        <taxon>Lasiocampidae</taxon>
        <taxon>Dendrolimus</taxon>
    </lineage>
</organism>
<comment type="caution">
    <text evidence="1">The sequence shown here is derived from an EMBL/GenBank/DDBJ whole genome shotgun (WGS) entry which is preliminary data.</text>
</comment>
<evidence type="ECO:0000313" key="2">
    <source>
        <dbReference type="Proteomes" id="UP000824533"/>
    </source>
</evidence>
<reference evidence="1 2" key="1">
    <citation type="journal article" date="2021" name="Front. Genet.">
        <title>Chromosome-Level Genome Assembly Reveals Significant Gene Expansion in the Toll and IMD Signaling Pathways of Dendrolimus kikuchii.</title>
        <authorList>
            <person name="Zhou J."/>
            <person name="Wu P."/>
            <person name="Xiong Z."/>
            <person name="Liu N."/>
            <person name="Zhao N."/>
            <person name="Ji M."/>
            <person name="Qiu Y."/>
            <person name="Yang B."/>
        </authorList>
    </citation>
    <scope>NUCLEOTIDE SEQUENCE [LARGE SCALE GENOMIC DNA]</scope>
    <source>
        <strain evidence="1">Ann1</strain>
    </source>
</reference>
<proteinExistence type="predicted"/>